<evidence type="ECO:0000313" key="3">
    <source>
        <dbReference type="Proteomes" id="UP000691718"/>
    </source>
</evidence>
<keyword evidence="3" id="KW-1185">Reference proteome</keyword>
<organism evidence="2 3">
    <name type="scientific">Parnassius apollo</name>
    <name type="common">Apollo butterfly</name>
    <name type="synonym">Papilio apollo</name>
    <dbReference type="NCBI Taxonomy" id="110799"/>
    <lineage>
        <taxon>Eukaryota</taxon>
        <taxon>Metazoa</taxon>
        <taxon>Ecdysozoa</taxon>
        <taxon>Arthropoda</taxon>
        <taxon>Hexapoda</taxon>
        <taxon>Insecta</taxon>
        <taxon>Pterygota</taxon>
        <taxon>Neoptera</taxon>
        <taxon>Endopterygota</taxon>
        <taxon>Lepidoptera</taxon>
        <taxon>Glossata</taxon>
        <taxon>Ditrysia</taxon>
        <taxon>Papilionoidea</taxon>
        <taxon>Papilionidae</taxon>
        <taxon>Parnassiinae</taxon>
        <taxon>Parnassini</taxon>
        <taxon>Parnassius</taxon>
        <taxon>Parnassius</taxon>
    </lineage>
</organism>
<name>A0A8S3W2X1_PARAO</name>
<evidence type="ECO:0000259" key="1">
    <source>
        <dbReference type="Pfam" id="PF13843"/>
    </source>
</evidence>
<reference evidence="2" key="1">
    <citation type="submission" date="2021-04" db="EMBL/GenBank/DDBJ databases">
        <authorList>
            <person name="Tunstrom K."/>
        </authorList>
    </citation>
    <scope>NUCLEOTIDE SEQUENCE</scope>
</reference>
<dbReference type="OrthoDB" id="118105at2759"/>
<accession>A0A8S3W2X1</accession>
<dbReference type="Pfam" id="PF13843">
    <property type="entry name" value="DDE_Tnp_1_7"/>
    <property type="match status" value="1"/>
</dbReference>
<dbReference type="InterPro" id="IPR029526">
    <property type="entry name" value="PGBD"/>
</dbReference>
<dbReference type="AlphaFoldDB" id="A0A8S3W2X1"/>
<protein>
    <submittedName>
        <fullName evidence="2">(apollo) hypothetical protein</fullName>
    </submittedName>
</protein>
<evidence type="ECO:0000313" key="2">
    <source>
        <dbReference type="EMBL" id="CAG4937827.1"/>
    </source>
</evidence>
<sequence>MYSGKQASTPETGSKTEKLVLKLMRSYPLHGHHLFMDNYDNSVSLSQKLLELRIHTTGTLRTNRKDNPKDIVKKTEERWKTCLDAIVDRRSGKSRTLNAHFMCQYVVRRLRLYPLCHNSKFFCLGGGFNICKLVIQQIDLSKFSEEN</sequence>
<dbReference type="EMBL" id="CAJQZP010000088">
    <property type="protein sequence ID" value="CAG4937827.1"/>
    <property type="molecule type" value="Genomic_DNA"/>
</dbReference>
<proteinExistence type="predicted"/>
<comment type="caution">
    <text evidence="2">The sequence shown here is derived from an EMBL/GenBank/DDBJ whole genome shotgun (WGS) entry which is preliminary data.</text>
</comment>
<feature type="domain" description="PiggyBac transposable element-derived protein" evidence="1">
    <location>
        <begin position="7"/>
        <end position="76"/>
    </location>
</feature>
<dbReference type="Proteomes" id="UP000691718">
    <property type="component" value="Unassembled WGS sequence"/>
</dbReference>
<gene>
    <name evidence="2" type="ORF">PAPOLLO_LOCUS1502</name>
</gene>